<dbReference type="AlphaFoldDB" id="T2GCW4"/>
<keyword evidence="6" id="KW-1185">Reference proteome</keyword>
<name>T2GCW4_MEGG1</name>
<evidence type="ECO:0000256" key="2">
    <source>
        <dbReference type="ARBA" id="ARBA00023004"/>
    </source>
</evidence>
<dbReference type="PATRIC" id="fig|1121448.10.peg.1928"/>
<dbReference type="GO" id="GO:0046872">
    <property type="term" value="F:metal ion binding"/>
    <property type="evidence" value="ECO:0007669"/>
    <property type="project" value="UniProtKB-KW"/>
</dbReference>
<evidence type="ECO:0000256" key="3">
    <source>
        <dbReference type="ARBA" id="ARBA00023014"/>
    </source>
</evidence>
<dbReference type="PROSITE" id="PS51379">
    <property type="entry name" value="4FE4S_FER_2"/>
    <property type="match status" value="2"/>
</dbReference>
<evidence type="ECO:0000256" key="1">
    <source>
        <dbReference type="ARBA" id="ARBA00022723"/>
    </source>
</evidence>
<evidence type="ECO:0000313" key="6">
    <source>
        <dbReference type="Proteomes" id="UP000016587"/>
    </source>
</evidence>
<keyword evidence="3" id="KW-0411">Iron-sulfur</keyword>
<dbReference type="Pfam" id="PF00037">
    <property type="entry name" value="Fer4"/>
    <property type="match status" value="2"/>
</dbReference>
<dbReference type="Gene3D" id="3.40.50.300">
    <property type="entry name" value="P-loop containing nucleotide triphosphate hydrolases"/>
    <property type="match status" value="1"/>
</dbReference>
<dbReference type="InterPro" id="IPR017900">
    <property type="entry name" value="4Fe4S_Fe_S_CS"/>
</dbReference>
<dbReference type="SUPFAM" id="SSF52540">
    <property type="entry name" value="P-loop containing nucleoside triphosphate hydrolases"/>
    <property type="match status" value="1"/>
</dbReference>
<dbReference type="InterPro" id="IPR027417">
    <property type="entry name" value="P-loop_NTPase"/>
</dbReference>
<organism evidence="5 6">
    <name type="scientific">Megalodesulfovibrio gigas (strain ATCC 19364 / DSM 1382 / NCIMB 9332 / VKM B-1759)</name>
    <name type="common">Desulfovibrio gigas</name>
    <dbReference type="NCBI Taxonomy" id="1121448"/>
    <lineage>
        <taxon>Bacteria</taxon>
        <taxon>Pseudomonadati</taxon>
        <taxon>Thermodesulfobacteriota</taxon>
        <taxon>Desulfovibrionia</taxon>
        <taxon>Desulfovibrionales</taxon>
        <taxon>Desulfovibrionaceae</taxon>
        <taxon>Megalodesulfovibrio</taxon>
    </lineage>
</organism>
<dbReference type="PROSITE" id="PS00198">
    <property type="entry name" value="4FE4S_FER_1"/>
    <property type="match status" value="1"/>
</dbReference>
<proteinExistence type="predicted"/>
<dbReference type="Proteomes" id="UP000016587">
    <property type="component" value="Chromosome"/>
</dbReference>
<dbReference type="HOGENOM" id="CLU_067767_0_0_7"/>
<sequence>MILAIASGKGGAGKTTVAASLVSVWDTPCAAVDLDVEEPNLHLFLNPTLAARTPVPMRVPVADMSRCTRCGACAELCRFKAVALLGQTLMVFPEMCHGCGGCFAVCPADALQEGQRELGVLEEGRVADLEQQTGQPRPFLMGRLRVGEAMSPPLMRAVKHRLREVLDGSSLAGSGMDAIIDGPPGVSCPAMQAVMDSDAVLLVAESTPFGVHDFALALEAFAPLQKPMGVVINRAGLGDDSVRRLCEEQGLPILAEIPHERAIAEHYARGGRVSELSESHAAMFRTLRDAIRTRLVPMSEGGSHGRSA</sequence>
<dbReference type="OrthoDB" id="9778602at2"/>
<dbReference type="RefSeq" id="WP_021760643.1">
    <property type="nucleotide sequence ID" value="NC_022444.1"/>
</dbReference>
<reference evidence="6" key="2">
    <citation type="submission" date="2013-07" db="EMBL/GenBank/DDBJ databases">
        <authorList>
            <person name="Morais-Silva F.O."/>
            <person name="Rezende A.M."/>
            <person name="Pimentel C."/>
            <person name="Resende D.M."/>
            <person name="Santos C.I."/>
            <person name="Clemente C."/>
            <person name="de Oliveira L.M."/>
            <person name="da Silva S.M."/>
            <person name="Costa D.A."/>
            <person name="Varela-Raposo A."/>
            <person name="Horacio E.C.A."/>
            <person name="Matos M."/>
            <person name="Flores O."/>
            <person name="Ruiz J.C."/>
            <person name="Rodrigues-Pousada C."/>
        </authorList>
    </citation>
    <scope>NUCLEOTIDE SEQUENCE [LARGE SCALE GENOMIC DNA]</scope>
    <source>
        <strain evidence="6">ATCC 19364 / DSM 1382 / NCIMB 9332 / VKM B-1759</strain>
    </source>
</reference>
<dbReference type="Pfam" id="PF01656">
    <property type="entry name" value="CbiA"/>
    <property type="match status" value="1"/>
</dbReference>
<evidence type="ECO:0000313" key="5">
    <source>
        <dbReference type="EMBL" id="AGW13747.1"/>
    </source>
</evidence>
<dbReference type="GO" id="GO:0051536">
    <property type="term" value="F:iron-sulfur cluster binding"/>
    <property type="evidence" value="ECO:0007669"/>
    <property type="project" value="UniProtKB-KW"/>
</dbReference>
<feature type="domain" description="4Fe-4S ferredoxin-type" evidence="4">
    <location>
        <begin position="58"/>
        <end position="84"/>
    </location>
</feature>
<dbReference type="SUPFAM" id="SSF54862">
    <property type="entry name" value="4Fe-4S ferredoxins"/>
    <property type="match status" value="1"/>
</dbReference>
<keyword evidence="2" id="KW-0408">Iron</keyword>
<dbReference type="Gene3D" id="3.30.70.20">
    <property type="match status" value="1"/>
</dbReference>
<dbReference type="STRING" id="1121448.DGI_1970"/>
<gene>
    <name evidence="5" type="ORF">DGI_1970</name>
</gene>
<accession>T2GCW4</accession>
<dbReference type="InterPro" id="IPR002586">
    <property type="entry name" value="CobQ/CobB/MinD/ParA_Nub-bd_dom"/>
</dbReference>
<keyword evidence="1" id="KW-0479">Metal-binding</keyword>
<feature type="domain" description="4Fe-4S ferredoxin-type" evidence="4">
    <location>
        <begin position="87"/>
        <end position="116"/>
    </location>
</feature>
<dbReference type="PANTHER" id="PTHR43063">
    <property type="entry name" value="4FE-4S CLUSTER CONTAINING PARA FAMILY ATPASE PROTEIN"/>
    <property type="match status" value="1"/>
</dbReference>
<dbReference type="EMBL" id="CP006585">
    <property type="protein sequence ID" value="AGW13747.1"/>
    <property type="molecule type" value="Genomic_DNA"/>
</dbReference>
<protein>
    <submittedName>
        <fullName evidence="5">Putative cobyrinic acid ac-diamide synthase</fullName>
    </submittedName>
</protein>
<dbReference type="eggNOG" id="COG1149">
    <property type="taxonomic scope" value="Bacteria"/>
</dbReference>
<evidence type="ECO:0000259" key="4">
    <source>
        <dbReference type="PROSITE" id="PS51379"/>
    </source>
</evidence>
<dbReference type="KEGG" id="dgg:DGI_1970"/>
<dbReference type="PANTHER" id="PTHR43063:SF1">
    <property type="entry name" value="4FE-4S CLUSTER CONTAINING PARA FAMILY ATPASE PROTEIN"/>
    <property type="match status" value="1"/>
</dbReference>
<dbReference type="InterPro" id="IPR017896">
    <property type="entry name" value="4Fe4S_Fe-S-bd"/>
</dbReference>
<reference evidence="5 6" key="1">
    <citation type="journal article" date="2013" name="J. Bacteriol.">
        <title>Roles of HynAB and Ech, the only two hydrogenases found in the model sulfate reducer Desulfovibrio gigas.</title>
        <authorList>
            <person name="Morais-Silva F.O."/>
            <person name="Santos C.I."/>
            <person name="Rodrigues R."/>
            <person name="Pereira I.A."/>
            <person name="Rodrigues-Pousada C."/>
        </authorList>
    </citation>
    <scope>NUCLEOTIDE SEQUENCE [LARGE SCALE GENOMIC DNA]</scope>
    <source>
        <strain evidence="6">ATCC 19364 / DSM 1382 / NCIMB 9332 / VKM B-1759</strain>
    </source>
</reference>